<protein>
    <submittedName>
        <fullName evidence="1">Uncharacterized protein</fullName>
    </submittedName>
</protein>
<dbReference type="EMBL" id="SBIQ01000012">
    <property type="protein sequence ID" value="KAF7684475.1"/>
    <property type="molecule type" value="Genomic_DNA"/>
</dbReference>
<sequence>MFNFRYFIIKDSEFTHLITSMMLDRYFFTNTIYENYPSKKSDIIIGPYTETYEYEVLDKICNNGFEEIYIATAYLNFPVAYLELIKDKNITVLTGRPDKIRFKHAGLFNKWVGEAYLSTAIYMLEKYPHIKYREYNEIEGTFHCKGK</sequence>
<name>A0ABQ7I1Y1_9MICR</name>
<organism evidence="1 2">
    <name type="scientific">Astathelohania contejeani</name>
    <dbReference type="NCBI Taxonomy" id="164912"/>
    <lineage>
        <taxon>Eukaryota</taxon>
        <taxon>Fungi</taxon>
        <taxon>Fungi incertae sedis</taxon>
        <taxon>Microsporidia</taxon>
        <taxon>Astathelohaniidae</taxon>
        <taxon>Astathelohania</taxon>
    </lineage>
</organism>
<accession>A0ABQ7I1Y1</accession>
<proteinExistence type="predicted"/>
<comment type="caution">
    <text evidence="1">The sequence shown here is derived from an EMBL/GenBank/DDBJ whole genome shotgun (WGS) entry which is preliminary data.</text>
</comment>
<evidence type="ECO:0000313" key="2">
    <source>
        <dbReference type="Proteomes" id="UP001516464"/>
    </source>
</evidence>
<keyword evidence="2" id="KW-1185">Reference proteome</keyword>
<dbReference type="Gene3D" id="3.30.870.10">
    <property type="entry name" value="Endonuclease Chain A"/>
    <property type="match status" value="1"/>
</dbReference>
<evidence type="ECO:0000313" key="1">
    <source>
        <dbReference type="EMBL" id="KAF7684475.1"/>
    </source>
</evidence>
<reference evidence="1 2" key="1">
    <citation type="submission" date="2019-01" db="EMBL/GenBank/DDBJ databases">
        <title>Genomes sequencing and comparative genomics of infectious freshwater microsporidia, Cucumispora dikerogammari and Thelohania contejeani.</title>
        <authorList>
            <person name="Cormier A."/>
            <person name="Giraud I."/>
            <person name="Wattier R."/>
            <person name="Teixeira M."/>
            <person name="Grandjean F."/>
            <person name="Rigaud T."/>
            <person name="Cordaux R."/>
        </authorList>
    </citation>
    <scope>NUCLEOTIDE SEQUENCE [LARGE SCALE GENOMIC DNA]</scope>
    <source>
        <strain evidence="1">T1</strain>
        <tissue evidence="1">Spores</tissue>
    </source>
</reference>
<gene>
    <name evidence="1" type="ORF">TCON_0333</name>
</gene>
<dbReference type="Proteomes" id="UP001516464">
    <property type="component" value="Unassembled WGS sequence"/>
</dbReference>